<name>A0A1A5YAE7_9BACL</name>
<accession>A0A1A5YAE7</accession>
<gene>
    <name evidence="1" type="ORF">A7K91_03080</name>
</gene>
<proteinExistence type="predicted"/>
<keyword evidence="2" id="KW-1185">Reference proteome</keyword>
<sequence length="212" mass="24873">MEWSGSVQDKKRITDIRHYIQDNECIMTWKWPEGISYVYVHGHHMDAETPRGRPLDEEMRLYTREEYKARQGYRVKLEGIGRLAFRIYAAERENGVMVVNRQEDSDNLLVFSAGKAKIRYSIKYGMALFRKRKPVSISLHSEVFVSREALCYVKKEGAVPASNEDGVVYPFIHDLNPGRNTLPDIEIGKQDYIRLFFTDRRKYGELYELIPE</sequence>
<evidence type="ECO:0000313" key="1">
    <source>
        <dbReference type="EMBL" id="OBR62606.1"/>
    </source>
</evidence>
<organism evidence="1 2">
    <name type="scientific">Paenibacillus oryzae</name>
    <dbReference type="NCBI Taxonomy" id="1844972"/>
    <lineage>
        <taxon>Bacteria</taxon>
        <taxon>Bacillati</taxon>
        <taxon>Bacillota</taxon>
        <taxon>Bacilli</taxon>
        <taxon>Bacillales</taxon>
        <taxon>Paenibacillaceae</taxon>
        <taxon>Paenibacillus</taxon>
    </lineage>
</organism>
<protein>
    <recommendedName>
        <fullName evidence="3">Beta-mannanase</fullName>
    </recommendedName>
</protein>
<dbReference type="STRING" id="1844972.A7K91_03080"/>
<dbReference type="OrthoDB" id="2912988at2"/>
<dbReference type="AlphaFoldDB" id="A0A1A5YAE7"/>
<comment type="caution">
    <text evidence="1">The sequence shown here is derived from an EMBL/GenBank/DDBJ whole genome shotgun (WGS) entry which is preliminary data.</text>
</comment>
<dbReference type="Proteomes" id="UP000092024">
    <property type="component" value="Unassembled WGS sequence"/>
</dbReference>
<dbReference type="EMBL" id="LYPA01000079">
    <property type="protein sequence ID" value="OBR62606.1"/>
    <property type="molecule type" value="Genomic_DNA"/>
</dbReference>
<reference evidence="1 2" key="1">
    <citation type="submission" date="2016-05" db="EMBL/GenBank/DDBJ databases">
        <title>Paenibacillus oryzae. sp. nov., isolated from the rice root.</title>
        <authorList>
            <person name="Zhang J."/>
            <person name="Zhang X."/>
        </authorList>
    </citation>
    <scope>NUCLEOTIDE SEQUENCE [LARGE SCALE GENOMIC DNA]</scope>
    <source>
        <strain evidence="1 2">1DrF-4</strain>
    </source>
</reference>
<dbReference type="RefSeq" id="WP_068687036.1">
    <property type="nucleotide sequence ID" value="NZ_LYPA01000079.1"/>
</dbReference>
<evidence type="ECO:0000313" key="2">
    <source>
        <dbReference type="Proteomes" id="UP000092024"/>
    </source>
</evidence>
<evidence type="ECO:0008006" key="3">
    <source>
        <dbReference type="Google" id="ProtNLM"/>
    </source>
</evidence>